<sequence>MAIPSEISSPPVSLTGEEPLFIVLNTGSGRHAEGEVEREIRKGLAAAGRRFVLLPVRDGRRLPATARQAVAQAQAEDGIVVAAGGDGTLNAVSQAVLGSGRPFGILPQGTFNYFGRAFGISQQTDEAVQVLLDAVLKPVTVGLVNDRVFLVNASLGLYPRLLEDREAWKQRFGRSRTVAFWSALVTLSGAHRQLTLTLETERGSRALRSPTLVVGNNPLQLEQIGVDEIDQLAQGRLVAMTARELTPLALYGLLLRGLLSRLGDAENVITFGFDSLTVKLRGRRRVKVAMDGEICRLPTPLEFRVAPEPLWLLVPRQPAQREQG</sequence>
<accession>A0ABT0E7J2</accession>
<dbReference type="Gene3D" id="2.60.200.40">
    <property type="match status" value="1"/>
</dbReference>
<dbReference type="GO" id="GO:0016301">
    <property type="term" value="F:kinase activity"/>
    <property type="evidence" value="ECO:0007669"/>
    <property type="project" value="UniProtKB-KW"/>
</dbReference>
<organism evidence="2 3">
    <name type="scientific">Alcanivorax quisquiliarum</name>
    <dbReference type="NCBI Taxonomy" id="2933565"/>
    <lineage>
        <taxon>Bacteria</taxon>
        <taxon>Pseudomonadati</taxon>
        <taxon>Pseudomonadota</taxon>
        <taxon>Gammaproteobacteria</taxon>
        <taxon>Oceanospirillales</taxon>
        <taxon>Alcanivoracaceae</taxon>
        <taxon>Alcanivorax</taxon>
    </lineage>
</organism>
<dbReference type="Pfam" id="PF00781">
    <property type="entry name" value="DAGK_cat"/>
    <property type="match status" value="1"/>
</dbReference>
<evidence type="ECO:0000313" key="2">
    <source>
        <dbReference type="EMBL" id="MCK0537801.1"/>
    </source>
</evidence>
<dbReference type="PANTHER" id="PTHR30492:SF0">
    <property type="entry name" value="METHYLGLYOXAL SYNTHASE"/>
    <property type="match status" value="1"/>
</dbReference>
<keyword evidence="2" id="KW-0418">Kinase</keyword>
<dbReference type="Gene3D" id="3.40.50.10330">
    <property type="entry name" value="Probable inorganic polyphosphate/atp-NAD kinase, domain 1"/>
    <property type="match status" value="1"/>
</dbReference>
<proteinExistence type="predicted"/>
<dbReference type="EMBL" id="JALKII010000005">
    <property type="protein sequence ID" value="MCK0537801.1"/>
    <property type="molecule type" value="Genomic_DNA"/>
</dbReference>
<dbReference type="SUPFAM" id="SSF111331">
    <property type="entry name" value="NAD kinase/diacylglycerol kinase-like"/>
    <property type="match status" value="1"/>
</dbReference>
<dbReference type="PROSITE" id="PS50146">
    <property type="entry name" value="DAGK"/>
    <property type="match status" value="1"/>
</dbReference>
<feature type="domain" description="DAGKc" evidence="1">
    <location>
        <begin position="15"/>
        <end position="148"/>
    </location>
</feature>
<dbReference type="RefSeq" id="WP_246951770.1">
    <property type="nucleotide sequence ID" value="NZ_JALKII010000005.1"/>
</dbReference>
<evidence type="ECO:0000259" key="1">
    <source>
        <dbReference type="PROSITE" id="PS50146"/>
    </source>
</evidence>
<name>A0ABT0E7J2_9GAMM</name>
<reference evidence="2" key="1">
    <citation type="submission" date="2022-04" db="EMBL/GenBank/DDBJ databases">
        <title>Alcanivorax sp. CY1518 draft genome sequence.</title>
        <authorList>
            <person name="Zhao G."/>
            <person name="An M."/>
        </authorList>
    </citation>
    <scope>NUCLEOTIDE SEQUENCE</scope>
    <source>
        <strain evidence="2">CY1518</strain>
    </source>
</reference>
<dbReference type="InterPro" id="IPR001206">
    <property type="entry name" value="Diacylglycerol_kinase_cat_dom"/>
</dbReference>
<dbReference type="PANTHER" id="PTHR30492">
    <property type="entry name" value="METHYLGLYOXAL SYNTHASE"/>
    <property type="match status" value="1"/>
</dbReference>
<comment type="caution">
    <text evidence="2">The sequence shown here is derived from an EMBL/GenBank/DDBJ whole genome shotgun (WGS) entry which is preliminary data.</text>
</comment>
<evidence type="ECO:0000313" key="3">
    <source>
        <dbReference type="Proteomes" id="UP001165524"/>
    </source>
</evidence>
<dbReference type="Proteomes" id="UP001165524">
    <property type="component" value="Unassembled WGS sequence"/>
</dbReference>
<keyword evidence="2" id="KW-0808">Transferase</keyword>
<dbReference type="InterPro" id="IPR004363">
    <property type="entry name" value="Methylgl_synth"/>
</dbReference>
<dbReference type="InterPro" id="IPR016064">
    <property type="entry name" value="NAD/diacylglycerol_kinase_sf"/>
</dbReference>
<protein>
    <submittedName>
        <fullName evidence="2">Diacylglycerol kinase</fullName>
    </submittedName>
</protein>
<dbReference type="InterPro" id="IPR017438">
    <property type="entry name" value="ATP-NAD_kinase_N"/>
</dbReference>
<dbReference type="SMART" id="SM00046">
    <property type="entry name" value="DAGKc"/>
    <property type="match status" value="1"/>
</dbReference>
<gene>
    <name evidence="2" type="ORF">MU846_08770</name>
</gene>
<keyword evidence="3" id="KW-1185">Reference proteome</keyword>